<gene>
    <name evidence="5" type="ORF">GV789_12815</name>
    <name evidence="6" type="ORF">GV794_16945</name>
</gene>
<dbReference type="Gene3D" id="3.40.50.10350">
    <property type="entry name" value="Glycerate kinase, domain 1"/>
    <property type="match status" value="1"/>
</dbReference>
<evidence type="ECO:0000256" key="2">
    <source>
        <dbReference type="ARBA" id="ARBA00022679"/>
    </source>
</evidence>
<comment type="similarity">
    <text evidence="1 4">Belongs to the glycerate kinase type-1 family.</text>
</comment>
<name>A0A6P1D740_9NOCA</name>
<dbReference type="Proteomes" id="UP000468928">
    <property type="component" value="Unassembled WGS sequence"/>
</dbReference>
<dbReference type="AlphaFoldDB" id="A0A6P1D740"/>
<dbReference type="SUPFAM" id="SSF110738">
    <property type="entry name" value="Glycerate kinase I"/>
    <property type="match status" value="1"/>
</dbReference>
<dbReference type="RefSeq" id="WP_163822722.1">
    <property type="nucleotide sequence ID" value="NZ_JAAGUX010000028.1"/>
</dbReference>
<keyword evidence="8" id="KW-1185">Reference proteome</keyword>
<organism evidence="5 7">
    <name type="scientific">Nocardia cyriacigeorgica</name>
    <dbReference type="NCBI Taxonomy" id="135487"/>
    <lineage>
        <taxon>Bacteria</taxon>
        <taxon>Bacillati</taxon>
        <taxon>Actinomycetota</taxon>
        <taxon>Actinomycetes</taxon>
        <taxon>Mycobacteriales</taxon>
        <taxon>Nocardiaceae</taxon>
        <taxon>Nocardia</taxon>
    </lineage>
</organism>
<dbReference type="PANTHER" id="PTHR21599:SF0">
    <property type="entry name" value="GLYCERATE KINASE"/>
    <property type="match status" value="1"/>
</dbReference>
<proteinExistence type="inferred from homology"/>
<evidence type="ECO:0000313" key="6">
    <source>
        <dbReference type="EMBL" id="NEW57331.1"/>
    </source>
</evidence>
<dbReference type="NCBIfam" id="TIGR00045">
    <property type="entry name" value="glycerate kinase"/>
    <property type="match status" value="1"/>
</dbReference>
<dbReference type="InterPro" id="IPR018193">
    <property type="entry name" value="Glyc_kinase_flavodox-like_fold"/>
</dbReference>
<reference evidence="7 8" key="1">
    <citation type="submission" date="2020-01" db="EMBL/GenBank/DDBJ databases">
        <title>Genetics and antimicrobial susceptibilities of Nocardia species isolated from the soil; a comparison with species isolated from humans.</title>
        <authorList>
            <person name="Carrasco G."/>
            <person name="Monzon S."/>
            <person name="Sansegundo M."/>
            <person name="Garcia E."/>
            <person name="Garrido N."/>
            <person name="Medina M.J."/>
            <person name="Villalon P."/>
            <person name="Ramirez-Arocha A.C."/>
            <person name="Jimenez P."/>
            <person name="Cuesta I."/>
            <person name="Valdezate S."/>
        </authorList>
    </citation>
    <scope>NUCLEOTIDE SEQUENCE [LARGE SCALE GENOMIC DNA]</scope>
    <source>
        <strain evidence="5 7">CNM20110639</strain>
        <strain evidence="6 8">CNM20110649</strain>
    </source>
</reference>
<accession>A0A6P1D740</accession>
<dbReference type="GO" id="GO:0031388">
    <property type="term" value="P:organic acid phosphorylation"/>
    <property type="evidence" value="ECO:0007669"/>
    <property type="project" value="UniProtKB-UniRule"/>
</dbReference>
<dbReference type="GO" id="GO:0008887">
    <property type="term" value="F:glycerate kinase activity"/>
    <property type="evidence" value="ECO:0007669"/>
    <property type="project" value="UniProtKB-UniRule"/>
</dbReference>
<comment type="caution">
    <text evidence="5">The sequence shown here is derived from an EMBL/GenBank/DDBJ whole genome shotgun (WGS) entry which is preliminary data.</text>
</comment>
<keyword evidence="2 4" id="KW-0808">Transferase</keyword>
<evidence type="ECO:0000256" key="4">
    <source>
        <dbReference type="PIRNR" id="PIRNR006078"/>
    </source>
</evidence>
<dbReference type="InterPro" id="IPR018197">
    <property type="entry name" value="Glycerate_kinase_RE-like"/>
</dbReference>
<evidence type="ECO:0000313" key="5">
    <source>
        <dbReference type="EMBL" id="NEW45331.1"/>
    </source>
</evidence>
<evidence type="ECO:0000313" key="7">
    <source>
        <dbReference type="Proteomes" id="UP000468928"/>
    </source>
</evidence>
<keyword evidence="3 4" id="KW-0418">Kinase</keyword>
<evidence type="ECO:0000256" key="3">
    <source>
        <dbReference type="ARBA" id="ARBA00022777"/>
    </source>
</evidence>
<dbReference type="Gene3D" id="3.90.1510.10">
    <property type="entry name" value="Glycerate kinase, domain 2"/>
    <property type="match status" value="1"/>
</dbReference>
<dbReference type="InterPro" id="IPR036129">
    <property type="entry name" value="Glycerate_kinase_sf"/>
</dbReference>
<evidence type="ECO:0000313" key="8">
    <source>
        <dbReference type="Proteomes" id="UP000470876"/>
    </source>
</evidence>
<dbReference type="Proteomes" id="UP000470876">
    <property type="component" value="Unassembled WGS sequence"/>
</dbReference>
<dbReference type="EMBL" id="JAAGUX010000028">
    <property type="protein sequence ID" value="NEW57331.1"/>
    <property type="molecule type" value="Genomic_DNA"/>
</dbReference>
<dbReference type="PIRSF" id="PIRSF006078">
    <property type="entry name" value="GlxK"/>
    <property type="match status" value="1"/>
</dbReference>
<dbReference type="InterPro" id="IPR004381">
    <property type="entry name" value="Glycerate_kinase"/>
</dbReference>
<sequence>MESVPTIVLAPDKFKGSLTAAEVVDSLATGIGQVRPDARVVRVPVADGGDGTVDAFVSAGWTRVLLRAPGPTGELLDTSYAVHGETAVIELAAVAGLAKLPGGRPDPLNASTFGLGVVIAHALDAGATRIVLGLGGSASTDGGAGMLTGLGAKVIGPDGRELPRGGASLLDAKRWDPRGLHPGLAAAQIIVASDVDNPLLGPSGAVTVYATQKGASRQDMALLEAALRNWALLTGREFAGRPGAGAAGGTGFAAMALLGAELRSGIEVVLELLDFTAVLESATLVVTGEGCLDEQTLHGKAPMGVAAAARAAGIPVVAVAGRSELTVAQIATAGFAVGHTLAELQPDPERSIAEAAALLEQLGARIAVEQLDGRSRG</sequence>
<dbReference type="Pfam" id="PF02595">
    <property type="entry name" value="Gly_kinase"/>
    <property type="match status" value="1"/>
</dbReference>
<evidence type="ECO:0000256" key="1">
    <source>
        <dbReference type="ARBA" id="ARBA00006284"/>
    </source>
</evidence>
<dbReference type="PANTHER" id="PTHR21599">
    <property type="entry name" value="GLYCERATE KINASE"/>
    <property type="match status" value="1"/>
</dbReference>
<dbReference type="EMBL" id="JAAGUZ010000029">
    <property type="protein sequence ID" value="NEW45331.1"/>
    <property type="molecule type" value="Genomic_DNA"/>
</dbReference>
<protein>
    <submittedName>
        <fullName evidence="5">Glycerate kinase</fullName>
    </submittedName>
</protein>